<dbReference type="PANTHER" id="PTHR23057">
    <property type="entry name" value="JUXTAPOSED WITH ANOTHER ZINC FINGER PROTEIN 1"/>
    <property type="match status" value="1"/>
</dbReference>
<dbReference type="InterPro" id="IPR021109">
    <property type="entry name" value="Peptidase_aspartic_dom_sf"/>
</dbReference>
<keyword evidence="4" id="KW-0862">Zinc</keyword>
<keyword evidence="7" id="KW-1185">Reference proteome</keyword>
<evidence type="ECO:0000313" key="6">
    <source>
        <dbReference type="EMBL" id="PMD39510.1"/>
    </source>
</evidence>
<dbReference type="Gene3D" id="2.40.70.10">
    <property type="entry name" value="Acid Proteases"/>
    <property type="match status" value="2"/>
</dbReference>
<dbReference type="PANTHER" id="PTHR23057:SF0">
    <property type="entry name" value="JUXTAPOSED WITH ANOTHER ZINC FINGER PROTEIN 1"/>
    <property type="match status" value="1"/>
</dbReference>
<feature type="region of interest" description="Disordered" evidence="5">
    <location>
        <begin position="831"/>
        <end position="865"/>
    </location>
</feature>
<dbReference type="CDD" id="cd00303">
    <property type="entry name" value="retropepsin_like"/>
    <property type="match status" value="2"/>
</dbReference>
<organism evidence="6 7">
    <name type="scientific">Hyaloscypha variabilis (strain UAMH 11265 / GT02V1 / F)</name>
    <name type="common">Meliniomyces variabilis</name>
    <dbReference type="NCBI Taxonomy" id="1149755"/>
    <lineage>
        <taxon>Eukaryota</taxon>
        <taxon>Fungi</taxon>
        <taxon>Dikarya</taxon>
        <taxon>Ascomycota</taxon>
        <taxon>Pezizomycotina</taxon>
        <taxon>Leotiomycetes</taxon>
        <taxon>Helotiales</taxon>
        <taxon>Hyaloscyphaceae</taxon>
        <taxon>Hyaloscypha</taxon>
        <taxon>Hyaloscypha variabilis</taxon>
    </lineage>
</organism>
<protein>
    <submittedName>
        <fullName evidence="6">Uncharacterized protein</fullName>
    </submittedName>
</protein>
<evidence type="ECO:0000256" key="2">
    <source>
        <dbReference type="ARBA" id="ARBA00022737"/>
    </source>
</evidence>
<evidence type="ECO:0000256" key="3">
    <source>
        <dbReference type="ARBA" id="ARBA00022771"/>
    </source>
</evidence>
<keyword evidence="3" id="KW-0863">Zinc-finger</keyword>
<feature type="region of interest" description="Disordered" evidence="5">
    <location>
        <begin position="117"/>
        <end position="146"/>
    </location>
</feature>
<feature type="compositionally biased region" description="Basic and acidic residues" evidence="5">
    <location>
        <begin position="249"/>
        <end position="258"/>
    </location>
</feature>
<sequence>MSGTAFDSSIGRGRQDSFGGVKPISMNNPNRNNDGRPRRESLARRLVQDMSWGGVSVGSWIRDDIIMAGTSPFPYQSPSYHSSYLPKLEANFMRDFACCGQTLPTLHDLLQHYEEAHAQQTPQSLRTTAAQHRARQNSKEKRAFDHSNSGIHALAEVAEMSKQTQASESLKNQVEAQRAMMAFNTAERPHVYKRREPGDTTYVDPQVYRSHEGNFGESWPDTLGTNASSPPVSHPEQSGEDFSTSKSLRNLEYDRESQRSSTSMPHSKSQGSYLDPLDSLLDLEYYDKLAYQPPISPSGTRQQPPSNPGHLAFRQSQGHIASPPIQYASLRPLHRALDSPPTQYASQRPLDRNSFDGKYQMATTFAPPPVQQSYARAPHQLSTPLSMQYQQQQHPIQDQYSSPQDVEARMQEDHYERAHQRETEDRQLVDLEMLMTDLHNKGVATMRNEGVEPYENRTGMALSHGAALMEPSVTFPHEAISLPQVHKRRLDEHLLEDAPLPSLSAQAPRPSIAPPKKGSPRLIIRNLETDILRIKNKRKILRILLNNEEQLAYPDSGSTHNIISEAFAVENNLEISRNRLDLKPFELSSSARVWSAGRVRAYVKLLRQTLGRKLRTFYVFAHCPVPLILGMPFLYQAEIFTKNKHMLKTCPLEISSISSLLWIGSPRRRRSSSWNRMRCTLDGRKLVAVADTRADLNFMCPDCAEREGFIVDTREAARRTIQFGDGTKAETAGEVYVANFSLDWREPVTETPEPETAHTDQLPSQIIEDSTLSGIVFHVLPGLPCDAILGRDLLEETDAFNHCSKLSYTQPASNKTPFEFNILISSKRKRKSAGTLSSPEEKHERDKSAEMYERSVREAEISRLPEDQRRVAQDREWLRIQGWEAGHSGCRYCKGV</sequence>
<dbReference type="InterPro" id="IPR051580">
    <property type="entry name" value="ZnF-Chromatin_assoc"/>
</dbReference>
<name>A0A2J6RLW5_HYAVF</name>
<keyword evidence="1" id="KW-0479">Metal-binding</keyword>
<keyword evidence="2" id="KW-0677">Repeat</keyword>
<dbReference type="GO" id="GO:0008270">
    <property type="term" value="F:zinc ion binding"/>
    <property type="evidence" value="ECO:0007669"/>
    <property type="project" value="UniProtKB-KW"/>
</dbReference>
<dbReference type="Proteomes" id="UP000235786">
    <property type="component" value="Unassembled WGS sequence"/>
</dbReference>
<feature type="region of interest" description="Disordered" evidence="5">
    <location>
        <begin position="291"/>
        <end position="317"/>
    </location>
</feature>
<proteinExistence type="predicted"/>
<accession>A0A2J6RLW5</accession>
<feature type="compositionally biased region" description="Polar residues" evidence="5">
    <location>
        <begin position="118"/>
        <end position="130"/>
    </location>
</feature>
<feature type="compositionally biased region" description="Basic and acidic residues" evidence="5">
    <location>
        <begin position="187"/>
        <end position="198"/>
    </location>
</feature>
<evidence type="ECO:0000256" key="5">
    <source>
        <dbReference type="SAM" id="MobiDB-lite"/>
    </source>
</evidence>
<feature type="region of interest" description="Disordered" evidence="5">
    <location>
        <begin position="1"/>
        <end position="39"/>
    </location>
</feature>
<gene>
    <name evidence="6" type="ORF">L207DRAFT_634093</name>
</gene>
<feature type="region of interest" description="Disordered" evidence="5">
    <location>
        <begin position="187"/>
        <end position="206"/>
    </location>
</feature>
<evidence type="ECO:0000256" key="4">
    <source>
        <dbReference type="ARBA" id="ARBA00022833"/>
    </source>
</evidence>
<dbReference type="EMBL" id="KZ613946">
    <property type="protein sequence ID" value="PMD39510.1"/>
    <property type="molecule type" value="Genomic_DNA"/>
</dbReference>
<dbReference type="OrthoDB" id="6079484at2759"/>
<dbReference type="AlphaFoldDB" id="A0A2J6RLW5"/>
<evidence type="ECO:0000256" key="1">
    <source>
        <dbReference type="ARBA" id="ARBA00022723"/>
    </source>
</evidence>
<feature type="compositionally biased region" description="Basic and acidic residues" evidence="5">
    <location>
        <begin position="839"/>
        <end position="865"/>
    </location>
</feature>
<feature type="region of interest" description="Disordered" evidence="5">
    <location>
        <begin position="211"/>
        <end position="275"/>
    </location>
</feature>
<evidence type="ECO:0000313" key="7">
    <source>
        <dbReference type="Proteomes" id="UP000235786"/>
    </source>
</evidence>
<reference evidence="6 7" key="1">
    <citation type="submission" date="2016-04" db="EMBL/GenBank/DDBJ databases">
        <title>A degradative enzymes factory behind the ericoid mycorrhizal symbiosis.</title>
        <authorList>
            <consortium name="DOE Joint Genome Institute"/>
            <person name="Martino E."/>
            <person name="Morin E."/>
            <person name="Grelet G."/>
            <person name="Kuo A."/>
            <person name="Kohler A."/>
            <person name="Daghino S."/>
            <person name="Barry K."/>
            <person name="Choi C."/>
            <person name="Cichocki N."/>
            <person name="Clum A."/>
            <person name="Copeland A."/>
            <person name="Hainaut M."/>
            <person name="Haridas S."/>
            <person name="Labutti K."/>
            <person name="Lindquist E."/>
            <person name="Lipzen A."/>
            <person name="Khouja H.-R."/>
            <person name="Murat C."/>
            <person name="Ohm R."/>
            <person name="Olson A."/>
            <person name="Spatafora J."/>
            <person name="Veneault-Fourrey C."/>
            <person name="Henrissat B."/>
            <person name="Grigoriev I."/>
            <person name="Martin F."/>
            <person name="Perotto S."/>
        </authorList>
    </citation>
    <scope>NUCLEOTIDE SEQUENCE [LARGE SCALE GENOMIC DNA]</scope>
    <source>
        <strain evidence="6 7">F</strain>
    </source>
</reference>
<feature type="compositionally biased region" description="Polar residues" evidence="5">
    <location>
        <begin position="259"/>
        <end position="272"/>
    </location>
</feature>
<dbReference type="STRING" id="1149755.A0A2J6RLW5"/>
<dbReference type="GO" id="GO:0005634">
    <property type="term" value="C:nucleus"/>
    <property type="evidence" value="ECO:0007669"/>
    <property type="project" value="TreeGrafter"/>
</dbReference>